<gene>
    <name evidence="2" type="ORF">RN001_013902</name>
</gene>
<protein>
    <submittedName>
        <fullName evidence="2">Uncharacterized protein</fullName>
    </submittedName>
</protein>
<sequence length="240" mass="27454">MSGLFAVVKLTFFVILINVISILCVVLWGFKLVDIIPTITTGVFSAILLFVSFASQRIHSEWFKNILAFCVMLGGASAFFWFFQIIYYVGFYINNILVAMEASCSCAMAFLASVYLVIASYKAYLYLLLETAEKSLLDETSPLIVTELAKNYIRYKEKNRKDLSASTRYRPFYFIVFYIHSYKGALSKISKKPRCSYNKENIAPLTSGNEDYNSDCQTVLQWVHKEKHLPEMSCNAEQHC</sequence>
<feature type="transmembrane region" description="Helical" evidence="1">
    <location>
        <begin position="96"/>
        <end position="118"/>
    </location>
</feature>
<dbReference type="AlphaFoldDB" id="A0AAN7P0P5"/>
<dbReference type="EMBL" id="JARPUR010000006">
    <property type="protein sequence ID" value="KAK4874542.1"/>
    <property type="molecule type" value="Genomic_DNA"/>
</dbReference>
<accession>A0AAN7P0P5</accession>
<proteinExistence type="predicted"/>
<organism evidence="2 3">
    <name type="scientific">Aquatica leii</name>
    <dbReference type="NCBI Taxonomy" id="1421715"/>
    <lineage>
        <taxon>Eukaryota</taxon>
        <taxon>Metazoa</taxon>
        <taxon>Ecdysozoa</taxon>
        <taxon>Arthropoda</taxon>
        <taxon>Hexapoda</taxon>
        <taxon>Insecta</taxon>
        <taxon>Pterygota</taxon>
        <taxon>Neoptera</taxon>
        <taxon>Endopterygota</taxon>
        <taxon>Coleoptera</taxon>
        <taxon>Polyphaga</taxon>
        <taxon>Elateriformia</taxon>
        <taxon>Elateroidea</taxon>
        <taxon>Lampyridae</taxon>
        <taxon>Luciolinae</taxon>
        <taxon>Aquatica</taxon>
    </lineage>
</organism>
<feature type="transmembrane region" description="Helical" evidence="1">
    <location>
        <begin position="66"/>
        <end position="90"/>
    </location>
</feature>
<evidence type="ECO:0000313" key="3">
    <source>
        <dbReference type="Proteomes" id="UP001353858"/>
    </source>
</evidence>
<keyword evidence="3" id="KW-1185">Reference proteome</keyword>
<name>A0AAN7P0P5_9COLE</name>
<evidence type="ECO:0000256" key="1">
    <source>
        <dbReference type="SAM" id="Phobius"/>
    </source>
</evidence>
<keyword evidence="1" id="KW-1133">Transmembrane helix</keyword>
<reference evidence="3" key="1">
    <citation type="submission" date="2023-01" db="EMBL/GenBank/DDBJ databases">
        <title>Key to firefly adult light organ development and bioluminescence: homeobox transcription factors regulate luciferase expression and transportation to peroxisome.</title>
        <authorList>
            <person name="Fu X."/>
        </authorList>
    </citation>
    <scope>NUCLEOTIDE SEQUENCE [LARGE SCALE GENOMIC DNA]</scope>
</reference>
<evidence type="ECO:0000313" key="2">
    <source>
        <dbReference type="EMBL" id="KAK4874542.1"/>
    </source>
</evidence>
<comment type="caution">
    <text evidence="2">The sequence shown here is derived from an EMBL/GenBank/DDBJ whole genome shotgun (WGS) entry which is preliminary data.</text>
</comment>
<keyword evidence="1" id="KW-0472">Membrane</keyword>
<feature type="transmembrane region" description="Helical" evidence="1">
    <location>
        <begin position="7"/>
        <end position="29"/>
    </location>
</feature>
<keyword evidence="1" id="KW-0812">Transmembrane</keyword>
<dbReference type="Proteomes" id="UP001353858">
    <property type="component" value="Unassembled WGS sequence"/>
</dbReference>
<feature type="transmembrane region" description="Helical" evidence="1">
    <location>
        <begin position="35"/>
        <end position="54"/>
    </location>
</feature>